<dbReference type="Proteomes" id="UP000770717">
    <property type="component" value="Unassembled WGS sequence"/>
</dbReference>
<dbReference type="GO" id="GO:0004984">
    <property type="term" value="F:olfactory receptor activity"/>
    <property type="evidence" value="ECO:0007669"/>
    <property type="project" value="InterPro"/>
</dbReference>
<proteinExistence type="inferred from homology"/>
<protein>
    <recommendedName>
        <fullName evidence="11">Olfactory receptor</fullName>
    </recommendedName>
</protein>
<dbReference type="PROSITE" id="PS00237">
    <property type="entry name" value="G_PROTEIN_RECEP_F1_1"/>
    <property type="match status" value="1"/>
</dbReference>
<evidence type="ECO:0000256" key="1">
    <source>
        <dbReference type="ARBA" id="ARBA00004651"/>
    </source>
</evidence>
<feature type="transmembrane region" description="Helical" evidence="11">
    <location>
        <begin position="192"/>
        <end position="214"/>
    </location>
</feature>
<comment type="subcellular location">
    <subcellularLocation>
        <location evidence="1 11">Cell membrane</location>
        <topology evidence="1 11">Multi-pass membrane protein</topology>
    </subcellularLocation>
</comment>
<keyword evidence="2 11" id="KW-1003">Cell membrane</keyword>
<dbReference type="InterPro" id="IPR017452">
    <property type="entry name" value="GPCR_Rhodpsn_7TM"/>
</dbReference>
<dbReference type="EMBL" id="WNTK01000696">
    <property type="protein sequence ID" value="KAG9468895.1"/>
    <property type="molecule type" value="Genomic_DNA"/>
</dbReference>
<keyword evidence="7 11" id="KW-0472">Membrane</keyword>
<dbReference type="InterPro" id="IPR050516">
    <property type="entry name" value="Olfactory_GPCR"/>
</dbReference>
<evidence type="ECO:0000256" key="11">
    <source>
        <dbReference type="RuleBase" id="RU363047"/>
    </source>
</evidence>
<evidence type="ECO:0000256" key="8">
    <source>
        <dbReference type="ARBA" id="ARBA00023170"/>
    </source>
</evidence>
<keyword evidence="9 10" id="KW-0807">Transducer</keyword>
<dbReference type="Pfam" id="PF13853">
    <property type="entry name" value="7tm_4"/>
    <property type="match status" value="1"/>
</dbReference>
<name>A0A8J6EGZ3_ELECQ</name>
<keyword evidence="4 11" id="KW-0552">Olfaction</keyword>
<evidence type="ECO:0000256" key="6">
    <source>
        <dbReference type="ARBA" id="ARBA00023040"/>
    </source>
</evidence>
<dbReference type="PRINTS" id="PR00245">
    <property type="entry name" value="OLFACTORYR"/>
</dbReference>
<keyword evidence="8 10" id="KW-0675">Receptor</keyword>
<dbReference type="FunFam" id="1.20.1070.10:FF:000015">
    <property type="entry name" value="Olfactory receptor"/>
    <property type="match status" value="1"/>
</dbReference>
<dbReference type="OrthoDB" id="10254436at2759"/>
<comment type="caution">
    <text evidence="13">The sequence shown here is derived from an EMBL/GenBank/DDBJ whole genome shotgun (WGS) entry which is preliminary data.</text>
</comment>
<evidence type="ECO:0000313" key="14">
    <source>
        <dbReference type="Proteomes" id="UP000770717"/>
    </source>
</evidence>
<sequence>MKNQTMITRVLLMSLSDNQNTIYVLFIVFLLIYLMTFLTNFLIILLVVTCAHLHTPMYFFLGNLAFLDMSYSSVTAPRLLFDLITQDWFISLPDCIAQMFFVIYFGSSEVFLLSSMSYDRYLAICHPLHYSQVMSWDTCNHLVSLVWSSALLAPIIYTLCLRRLTFCGPNFIHNFFCDLPQLFQISCTNTSINVLVLLTVGCVQGIVASVTTFYPYFRIFITVHKIRTSDGKHKAFSTCTSHLTVVFIFYTAVTFIYFVPNTSDLSTLNQVLTVIYALITPLLNPLIYSLRSKDLKAALQKAIHIHVMMPDYSRRGCT</sequence>
<accession>A0A8J6EGZ3</accession>
<keyword evidence="3 10" id="KW-0812">Transmembrane</keyword>
<keyword evidence="6 10" id="KW-0297">G-protein coupled receptor</keyword>
<dbReference type="InterPro" id="IPR000276">
    <property type="entry name" value="GPCR_Rhodpsn"/>
</dbReference>
<dbReference type="PROSITE" id="PS50262">
    <property type="entry name" value="G_PROTEIN_RECEP_F1_2"/>
    <property type="match status" value="1"/>
</dbReference>
<evidence type="ECO:0000313" key="13">
    <source>
        <dbReference type="EMBL" id="KAG9468895.1"/>
    </source>
</evidence>
<feature type="transmembrane region" description="Helical" evidence="11">
    <location>
        <begin position="21"/>
        <end position="48"/>
    </location>
</feature>
<evidence type="ECO:0000256" key="9">
    <source>
        <dbReference type="ARBA" id="ARBA00023224"/>
    </source>
</evidence>
<evidence type="ECO:0000256" key="4">
    <source>
        <dbReference type="ARBA" id="ARBA00022725"/>
    </source>
</evidence>
<keyword evidence="14" id="KW-1185">Reference proteome</keyword>
<evidence type="ECO:0000256" key="2">
    <source>
        <dbReference type="ARBA" id="ARBA00022475"/>
    </source>
</evidence>
<evidence type="ECO:0000256" key="10">
    <source>
        <dbReference type="RuleBase" id="RU000688"/>
    </source>
</evidence>
<keyword evidence="5 11" id="KW-1133">Transmembrane helix</keyword>
<dbReference type="PANTHER" id="PTHR26452">
    <property type="entry name" value="OLFACTORY RECEPTOR"/>
    <property type="match status" value="1"/>
</dbReference>
<dbReference type="SUPFAM" id="SSF81321">
    <property type="entry name" value="Family A G protein-coupled receptor-like"/>
    <property type="match status" value="1"/>
</dbReference>
<evidence type="ECO:0000256" key="5">
    <source>
        <dbReference type="ARBA" id="ARBA00022989"/>
    </source>
</evidence>
<evidence type="ECO:0000256" key="3">
    <source>
        <dbReference type="ARBA" id="ARBA00022692"/>
    </source>
</evidence>
<gene>
    <name evidence="13" type="ORF">GDO78_021734</name>
</gene>
<comment type="similarity">
    <text evidence="10">Belongs to the G-protein coupled receptor 1 family.</text>
</comment>
<dbReference type="Gene3D" id="1.20.1070.10">
    <property type="entry name" value="Rhodopsin 7-helix transmembrane proteins"/>
    <property type="match status" value="1"/>
</dbReference>
<evidence type="ECO:0000256" key="7">
    <source>
        <dbReference type="ARBA" id="ARBA00023136"/>
    </source>
</evidence>
<feature type="transmembrane region" description="Helical" evidence="11">
    <location>
        <begin position="271"/>
        <end position="290"/>
    </location>
</feature>
<dbReference type="AlphaFoldDB" id="A0A8J6EGZ3"/>
<feature type="transmembrane region" description="Helical" evidence="11">
    <location>
        <begin position="235"/>
        <end position="259"/>
    </location>
</feature>
<keyword evidence="11" id="KW-0716">Sensory transduction</keyword>
<dbReference type="InterPro" id="IPR000725">
    <property type="entry name" value="Olfact_rcpt"/>
</dbReference>
<dbReference type="GO" id="GO:0004930">
    <property type="term" value="F:G protein-coupled receptor activity"/>
    <property type="evidence" value="ECO:0007669"/>
    <property type="project" value="UniProtKB-KW"/>
</dbReference>
<organism evidence="13 14">
    <name type="scientific">Eleutherodactylus coqui</name>
    <name type="common">Puerto Rican coqui</name>
    <dbReference type="NCBI Taxonomy" id="57060"/>
    <lineage>
        <taxon>Eukaryota</taxon>
        <taxon>Metazoa</taxon>
        <taxon>Chordata</taxon>
        <taxon>Craniata</taxon>
        <taxon>Vertebrata</taxon>
        <taxon>Euteleostomi</taxon>
        <taxon>Amphibia</taxon>
        <taxon>Batrachia</taxon>
        <taxon>Anura</taxon>
        <taxon>Neobatrachia</taxon>
        <taxon>Hyloidea</taxon>
        <taxon>Eleutherodactylidae</taxon>
        <taxon>Eleutherodactylinae</taxon>
        <taxon>Eleutherodactylus</taxon>
        <taxon>Eleutherodactylus</taxon>
    </lineage>
</organism>
<feature type="transmembrane region" description="Helical" evidence="11">
    <location>
        <begin position="88"/>
        <end position="107"/>
    </location>
</feature>
<feature type="domain" description="G-protein coupled receptors family 1 profile" evidence="12">
    <location>
        <begin position="39"/>
        <end position="288"/>
    </location>
</feature>
<dbReference type="GO" id="GO:0005886">
    <property type="term" value="C:plasma membrane"/>
    <property type="evidence" value="ECO:0007669"/>
    <property type="project" value="UniProtKB-SubCell"/>
</dbReference>
<feature type="transmembrane region" description="Helical" evidence="11">
    <location>
        <begin position="60"/>
        <end position="81"/>
    </location>
</feature>
<dbReference type="PRINTS" id="PR00237">
    <property type="entry name" value="GPCRRHODOPSN"/>
</dbReference>
<evidence type="ECO:0000259" key="12">
    <source>
        <dbReference type="PROSITE" id="PS50262"/>
    </source>
</evidence>
<reference evidence="13" key="1">
    <citation type="thesis" date="2020" institute="ProQuest LLC" country="789 East Eisenhower Parkway, Ann Arbor, MI, USA">
        <title>Comparative Genomics and Chromosome Evolution.</title>
        <authorList>
            <person name="Mudd A.B."/>
        </authorList>
    </citation>
    <scope>NUCLEOTIDE SEQUENCE</scope>
    <source>
        <strain evidence="13">HN-11 Male</strain>
        <tissue evidence="13">Kidney and liver</tissue>
    </source>
</reference>